<organism evidence="1 2">
    <name type="scientific">Afipia felis</name>
    <name type="common">Cat scratch disease bacillus</name>
    <dbReference type="NCBI Taxonomy" id="1035"/>
    <lineage>
        <taxon>Bacteria</taxon>
        <taxon>Pseudomonadati</taxon>
        <taxon>Pseudomonadota</taxon>
        <taxon>Alphaproteobacteria</taxon>
        <taxon>Hyphomicrobiales</taxon>
        <taxon>Nitrobacteraceae</taxon>
        <taxon>Afipia</taxon>
    </lineage>
</organism>
<sequence length="30" mass="3366">MIDLLLAMPVVTASLRTLLGHARHCRARLH</sequence>
<dbReference type="EMBL" id="CCAZ020000001">
    <property type="protein sequence ID" value="CEG07099.1"/>
    <property type="molecule type" value="Genomic_DNA"/>
</dbReference>
<evidence type="ECO:0000313" key="1">
    <source>
        <dbReference type="EMBL" id="CEG07099.1"/>
    </source>
</evidence>
<proteinExistence type="predicted"/>
<name>A0A090MN44_AFIFE</name>
<keyword evidence="2" id="KW-1185">Reference proteome</keyword>
<gene>
    <name evidence="1" type="ORF">BN961_00480</name>
</gene>
<dbReference type="Proteomes" id="UP000035762">
    <property type="component" value="Unassembled WGS sequence"/>
</dbReference>
<dbReference type="STRING" id="1035.BN961_00480"/>
<reference evidence="1 2" key="1">
    <citation type="journal article" date="2014" name="Genome Announc.">
        <title>Genome Sequence of Afipia felis Strain 76713, Isolated in Hospital Water Using an Amoeba Co-Culture Procedure.</title>
        <authorList>
            <person name="Benamar S."/>
            <person name="La Scola B."/>
            <person name="Croce O."/>
        </authorList>
    </citation>
    <scope>NUCLEOTIDE SEQUENCE [LARGE SCALE GENOMIC DNA]</scope>
    <source>
        <strain evidence="1 2">76713</strain>
    </source>
</reference>
<dbReference type="AlphaFoldDB" id="A0A090MN44"/>
<evidence type="ECO:0000313" key="2">
    <source>
        <dbReference type="Proteomes" id="UP000035762"/>
    </source>
</evidence>
<protein>
    <submittedName>
        <fullName evidence="1">Uncharacterized protein</fullName>
    </submittedName>
</protein>
<accession>A0A090MN44</accession>
<comment type="caution">
    <text evidence="1">The sequence shown here is derived from an EMBL/GenBank/DDBJ whole genome shotgun (WGS) entry which is preliminary data.</text>
</comment>